<dbReference type="Gene3D" id="1.10.10.60">
    <property type="entry name" value="Homeodomain-like"/>
    <property type="match status" value="1"/>
</dbReference>
<dbReference type="AlphaFoldDB" id="A0A850HEB6"/>
<dbReference type="SUPFAM" id="SSF48498">
    <property type="entry name" value="Tetracyclin repressor-like, C-terminal domain"/>
    <property type="match status" value="1"/>
</dbReference>
<dbReference type="InterPro" id="IPR036271">
    <property type="entry name" value="Tet_transcr_reg_TetR-rel_C_sf"/>
</dbReference>
<dbReference type="EMBL" id="JABWTA010000001">
    <property type="protein sequence ID" value="NVE96030.1"/>
    <property type="molecule type" value="Genomic_DNA"/>
</dbReference>
<dbReference type="SUPFAM" id="SSF46689">
    <property type="entry name" value="Homeodomain-like"/>
    <property type="match status" value="1"/>
</dbReference>
<evidence type="ECO:0000313" key="4">
    <source>
        <dbReference type="EMBL" id="NVE96030.1"/>
    </source>
</evidence>
<dbReference type="InterPro" id="IPR001647">
    <property type="entry name" value="HTH_TetR"/>
</dbReference>
<protein>
    <submittedName>
        <fullName evidence="4">TetR/AcrR family transcriptional regulator</fullName>
    </submittedName>
</protein>
<feature type="domain" description="HTH tetR-type" evidence="3">
    <location>
        <begin position="18"/>
        <end position="78"/>
    </location>
</feature>
<dbReference type="Gene3D" id="1.10.357.10">
    <property type="entry name" value="Tetracycline Repressor, domain 2"/>
    <property type="match status" value="1"/>
</dbReference>
<proteinExistence type="predicted"/>
<feature type="DNA-binding region" description="H-T-H motif" evidence="2">
    <location>
        <begin position="41"/>
        <end position="60"/>
    </location>
</feature>
<evidence type="ECO:0000259" key="3">
    <source>
        <dbReference type="PROSITE" id="PS50977"/>
    </source>
</evidence>
<keyword evidence="5" id="KW-1185">Reference proteome</keyword>
<dbReference type="PANTHER" id="PTHR43479:SF11">
    <property type="entry name" value="ACREF_ENVCD OPERON REPRESSOR-RELATED"/>
    <property type="match status" value="1"/>
</dbReference>
<dbReference type="InterPro" id="IPR009057">
    <property type="entry name" value="Homeodomain-like_sf"/>
</dbReference>
<dbReference type="PRINTS" id="PR00455">
    <property type="entry name" value="HTHTETR"/>
</dbReference>
<keyword evidence="1 2" id="KW-0238">DNA-binding</keyword>
<accession>A0A850HEB6</accession>
<dbReference type="Pfam" id="PF00440">
    <property type="entry name" value="TetR_N"/>
    <property type="match status" value="1"/>
</dbReference>
<dbReference type="GO" id="GO:0003677">
    <property type="term" value="F:DNA binding"/>
    <property type="evidence" value="ECO:0007669"/>
    <property type="project" value="UniProtKB-UniRule"/>
</dbReference>
<dbReference type="PROSITE" id="PS50977">
    <property type="entry name" value="HTH_TETR_2"/>
    <property type="match status" value="1"/>
</dbReference>
<dbReference type="PANTHER" id="PTHR43479">
    <property type="entry name" value="ACREF/ENVCD OPERON REPRESSOR-RELATED"/>
    <property type="match status" value="1"/>
</dbReference>
<evidence type="ECO:0000256" key="1">
    <source>
        <dbReference type="ARBA" id="ARBA00023125"/>
    </source>
</evidence>
<gene>
    <name evidence="4" type="ORF">HUO12_14085</name>
</gene>
<evidence type="ECO:0000313" key="5">
    <source>
        <dbReference type="Proteomes" id="UP000546031"/>
    </source>
</evidence>
<reference evidence="4 5" key="1">
    <citation type="submission" date="2020-06" db="EMBL/GenBank/DDBJ databases">
        <title>Altererythrobacter lutimaris sp. nov., a marine bacterium isolated from a tidal flat.</title>
        <authorList>
            <person name="Kim D."/>
            <person name="Yoo Y."/>
            <person name="Kim J.-J."/>
        </authorList>
    </citation>
    <scope>NUCLEOTIDE SEQUENCE [LARGE SCALE GENOMIC DNA]</scope>
    <source>
        <strain evidence="4 5">JGD-16</strain>
    </source>
</reference>
<organism evidence="4 5">
    <name type="scientific">Altererythrobacter lutimaris</name>
    <dbReference type="NCBI Taxonomy" id="2743979"/>
    <lineage>
        <taxon>Bacteria</taxon>
        <taxon>Pseudomonadati</taxon>
        <taxon>Pseudomonadota</taxon>
        <taxon>Alphaproteobacteria</taxon>
        <taxon>Sphingomonadales</taxon>
        <taxon>Erythrobacteraceae</taxon>
        <taxon>Altererythrobacter</taxon>
    </lineage>
</organism>
<comment type="caution">
    <text evidence="4">The sequence shown here is derived from an EMBL/GenBank/DDBJ whole genome shotgun (WGS) entry which is preliminary data.</text>
</comment>
<name>A0A850HEB6_9SPHN</name>
<dbReference type="Proteomes" id="UP000546031">
    <property type="component" value="Unassembled WGS sequence"/>
</dbReference>
<dbReference type="InterPro" id="IPR050624">
    <property type="entry name" value="HTH-type_Tx_Regulator"/>
</dbReference>
<evidence type="ECO:0000256" key="2">
    <source>
        <dbReference type="PROSITE-ProRule" id="PRU00335"/>
    </source>
</evidence>
<sequence length="215" mass="24369">MKPVEIEASELPPTRKGKATREKLLQAAAVVFGRLGYSATRIADIVTEAGISHGLFYRHFADKDAILLAVIERLNDDLRHTSGRSVGEQNTFSLEQMEQRNIQFFREYRQNRLLLRVTREAAALGEESGFRDVWLSIRSRFVERTERWLMQLVEEKIIEPISDIAMVAESLSALTEQLAYVQIGLAKSDPDDAFIERLGKACGLVWYRTISGQPA</sequence>